<gene>
    <name evidence="1" type="ORF">EB241_18375</name>
</gene>
<dbReference type="RefSeq" id="WP_124234457.1">
    <property type="nucleotide sequence ID" value="NZ_RHHM01000016.1"/>
</dbReference>
<reference evidence="1 2" key="1">
    <citation type="submission" date="2018-10" db="EMBL/GenBank/DDBJ databases">
        <title>Draft genome sequence for the type isolate of Erwinia psidii, agent causal of bacterial blight in guava (Psidium guajava) and wilt and die-back of Eucalyptus spp.</title>
        <authorList>
            <person name="Hermenegildo P.S."/>
            <person name="Santos S.A."/>
            <person name="Guimaraes L.M.S."/>
            <person name="Vidigal P.M.P."/>
            <person name="Pereira I.C."/>
            <person name="Badel J.L."/>
            <person name="Alfenas-Zerbini P."/>
            <person name="Ferreira M.A.S.V."/>
            <person name="Alfenas A.C."/>
        </authorList>
    </citation>
    <scope>NUCLEOTIDE SEQUENCE [LARGE SCALE GENOMIC DNA]</scope>
    <source>
        <strain evidence="1 2">IBSBF 435</strain>
    </source>
</reference>
<organism evidence="1 2">
    <name type="scientific">Erwinia psidii</name>
    <dbReference type="NCBI Taxonomy" id="69224"/>
    <lineage>
        <taxon>Bacteria</taxon>
        <taxon>Pseudomonadati</taxon>
        <taxon>Pseudomonadota</taxon>
        <taxon>Gammaproteobacteria</taxon>
        <taxon>Enterobacterales</taxon>
        <taxon>Erwiniaceae</taxon>
        <taxon>Erwinia</taxon>
    </lineage>
</organism>
<sequence length="158" mass="18066">MLRDIEQDFYKKSFPAIAGAKPPASDLKNRNLKRTLAEEMYRGDSGHPLCRFARKITEFEYAIEEQVTSNHIYFFQENGAEAFYDKYTRHHGGGIQCRVLRVKSDAVNHLEKDQAEEKGYMTRESVLPGSIEIYNAEGNPFHSGEEEKWLSIATAAES</sequence>
<dbReference type="OrthoDB" id="6523152at2"/>
<evidence type="ECO:0000313" key="1">
    <source>
        <dbReference type="EMBL" id="RQM36924.1"/>
    </source>
</evidence>
<name>A0A3N6RVF8_9GAMM</name>
<protein>
    <submittedName>
        <fullName evidence="1">Uncharacterized protein</fullName>
    </submittedName>
</protein>
<comment type="caution">
    <text evidence="1">The sequence shown here is derived from an EMBL/GenBank/DDBJ whole genome shotgun (WGS) entry which is preliminary data.</text>
</comment>
<dbReference type="EMBL" id="RHHM01000016">
    <property type="protein sequence ID" value="RQM36924.1"/>
    <property type="molecule type" value="Genomic_DNA"/>
</dbReference>
<keyword evidence="2" id="KW-1185">Reference proteome</keyword>
<dbReference type="AlphaFoldDB" id="A0A3N6RVF8"/>
<accession>A0A3N6RVF8</accession>
<dbReference type="Proteomes" id="UP000279457">
    <property type="component" value="Unassembled WGS sequence"/>
</dbReference>
<evidence type="ECO:0000313" key="2">
    <source>
        <dbReference type="Proteomes" id="UP000279457"/>
    </source>
</evidence>
<proteinExistence type="predicted"/>